<dbReference type="InterPro" id="IPR033985">
    <property type="entry name" value="SusD-like_N"/>
</dbReference>
<evidence type="ECO:0000313" key="9">
    <source>
        <dbReference type="Proteomes" id="UP000244090"/>
    </source>
</evidence>
<gene>
    <name evidence="8" type="ORF">C8N46_1087</name>
</gene>
<evidence type="ECO:0000256" key="4">
    <source>
        <dbReference type="ARBA" id="ARBA00023136"/>
    </source>
</evidence>
<dbReference type="Gene3D" id="1.25.40.390">
    <property type="match status" value="1"/>
</dbReference>
<evidence type="ECO:0000259" key="6">
    <source>
        <dbReference type="Pfam" id="PF07980"/>
    </source>
</evidence>
<dbReference type="EMBL" id="QBKT01000008">
    <property type="protein sequence ID" value="PTX59697.1"/>
    <property type="molecule type" value="Genomic_DNA"/>
</dbReference>
<dbReference type="SUPFAM" id="SSF48452">
    <property type="entry name" value="TPR-like"/>
    <property type="match status" value="1"/>
</dbReference>
<evidence type="ECO:0000256" key="5">
    <source>
        <dbReference type="ARBA" id="ARBA00023237"/>
    </source>
</evidence>
<organism evidence="8 9">
    <name type="scientific">Kordia periserrulae</name>
    <dbReference type="NCBI Taxonomy" id="701523"/>
    <lineage>
        <taxon>Bacteria</taxon>
        <taxon>Pseudomonadati</taxon>
        <taxon>Bacteroidota</taxon>
        <taxon>Flavobacteriia</taxon>
        <taxon>Flavobacteriales</taxon>
        <taxon>Flavobacteriaceae</taxon>
        <taxon>Kordia</taxon>
    </lineage>
</organism>
<comment type="caution">
    <text evidence="8">The sequence shown here is derived from an EMBL/GenBank/DDBJ whole genome shotgun (WGS) entry which is preliminary data.</text>
</comment>
<dbReference type="GO" id="GO:0009279">
    <property type="term" value="C:cell outer membrane"/>
    <property type="evidence" value="ECO:0007669"/>
    <property type="project" value="UniProtKB-SubCell"/>
</dbReference>
<protein>
    <submittedName>
        <fullName evidence="8">Putative outer membrane starch-binding protein</fullName>
    </submittedName>
</protein>
<dbReference type="RefSeq" id="WP_108115858.1">
    <property type="nucleotide sequence ID" value="NZ_QBKT01000008.1"/>
</dbReference>
<dbReference type="AlphaFoldDB" id="A0A2T6BUP3"/>
<feature type="domain" description="RagB/SusD" evidence="6">
    <location>
        <begin position="384"/>
        <end position="541"/>
    </location>
</feature>
<keyword evidence="9" id="KW-1185">Reference proteome</keyword>
<comment type="subcellular location">
    <subcellularLocation>
        <location evidence="1">Cell outer membrane</location>
    </subcellularLocation>
</comment>
<dbReference type="Proteomes" id="UP000244090">
    <property type="component" value="Unassembled WGS sequence"/>
</dbReference>
<keyword evidence="4" id="KW-0472">Membrane</keyword>
<evidence type="ECO:0000313" key="8">
    <source>
        <dbReference type="EMBL" id="PTX59697.1"/>
    </source>
</evidence>
<comment type="similarity">
    <text evidence="2">Belongs to the SusD family.</text>
</comment>
<reference evidence="8 9" key="1">
    <citation type="submission" date="2018-04" db="EMBL/GenBank/DDBJ databases">
        <title>Genomic Encyclopedia of Archaeal and Bacterial Type Strains, Phase II (KMG-II): from individual species to whole genera.</title>
        <authorList>
            <person name="Goeker M."/>
        </authorList>
    </citation>
    <scope>NUCLEOTIDE SEQUENCE [LARGE SCALE GENOMIC DNA]</scope>
    <source>
        <strain evidence="8 9">DSM 25731</strain>
    </source>
</reference>
<dbReference type="PROSITE" id="PS51257">
    <property type="entry name" value="PROKAR_LIPOPROTEIN"/>
    <property type="match status" value="1"/>
</dbReference>
<sequence>MKKLKYILLGLFVALTTSCNDDFLDNEPLSFLTTDQYYLTPNQIEIALNGVYNILSANQVQGFGNNSTFSRNMMVMLNGATDEAVVRDVNINPNYVDWGDGSFTAQSNFVNESWAFLYAGVNRANTLIERIESVEGFDGNRKEEIIAEARVLRGFYHMMLSMMHGGIPIYESTSEDPLKARNTIEEVYTSIIADYEYGYQILGNRAVILGRVNKWTAAGLLAKAHTYLASAKNSGLNGYLNINSFDWVDSNQHYTAAFTYTQDIINNSGYQLTPNYDYLFRETTKQQQYDENLFAVEGSNDPSTNVVNIVVNAFIPQGNVNVTGGGFGWYRPLSELYNKYIEADFRRDHNVTGNLNSVNNFEFIEGIKYFVPRNLPNLNVGFTCIGKYRMIDPSLKTLPNWASNINLPLLRYADILLLHAEAQFFLGDEPGARTTLSLVRERSVANGFTVADLNNAYQRGDFVQELLEERSRELCFENWRRIDLARFNKYDETINSLSTNGFYNERMVPVLQANWRSERVWFPIPTIQLDLNANLIQNQGY</sequence>
<feature type="domain" description="SusD-like N-terminal" evidence="7">
    <location>
        <begin position="22"/>
        <end position="223"/>
    </location>
</feature>
<dbReference type="Pfam" id="PF07980">
    <property type="entry name" value="SusD_RagB"/>
    <property type="match status" value="1"/>
</dbReference>
<evidence type="ECO:0000259" key="7">
    <source>
        <dbReference type="Pfam" id="PF14322"/>
    </source>
</evidence>
<dbReference type="InterPro" id="IPR011990">
    <property type="entry name" value="TPR-like_helical_dom_sf"/>
</dbReference>
<evidence type="ECO:0000256" key="3">
    <source>
        <dbReference type="ARBA" id="ARBA00022729"/>
    </source>
</evidence>
<dbReference type="InterPro" id="IPR012944">
    <property type="entry name" value="SusD_RagB_dom"/>
</dbReference>
<accession>A0A2T6BUP3</accession>
<name>A0A2T6BUP3_9FLAO</name>
<keyword evidence="3" id="KW-0732">Signal</keyword>
<proteinExistence type="inferred from homology"/>
<dbReference type="OrthoDB" id="5694214at2"/>
<evidence type="ECO:0000256" key="2">
    <source>
        <dbReference type="ARBA" id="ARBA00006275"/>
    </source>
</evidence>
<keyword evidence="5" id="KW-0998">Cell outer membrane</keyword>
<dbReference type="Pfam" id="PF14322">
    <property type="entry name" value="SusD-like_3"/>
    <property type="match status" value="1"/>
</dbReference>
<evidence type="ECO:0000256" key="1">
    <source>
        <dbReference type="ARBA" id="ARBA00004442"/>
    </source>
</evidence>